<keyword evidence="2" id="KW-1185">Reference proteome</keyword>
<accession>A0A4D6MSM9</accession>
<reference evidence="1 2" key="1">
    <citation type="submission" date="2019-04" db="EMBL/GenBank/DDBJ databases">
        <title>An improved genome assembly and genetic linkage map for asparagus bean, Vigna unguiculata ssp. sesquipedialis.</title>
        <authorList>
            <person name="Xia Q."/>
            <person name="Zhang R."/>
            <person name="Dong Y."/>
        </authorList>
    </citation>
    <scope>NUCLEOTIDE SEQUENCE [LARGE SCALE GENOMIC DNA]</scope>
    <source>
        <tissue evidence="1">Leaf</tissue>
    </source>
</reference>
<protein>
    <submittedName>
        <fullName evidence="1">Uncharacterized protein</fullName>
    </submittedName>
</protein>
<dbReference type="Proteomes" id="UP000501690">
    <property type="component" value="Linkage Group LG8"/>
</dbReference>
<sequence length="126" mass="14368">MCWWWPVRIGLDGLPSSMVADEFGSPGTLRTMFVFGNSTWRYGVRFVACFSHVLYRLWPIGVAARHLELLTRRCRTLLTWLWPCEIKGTRFPDVPIIHGGGHVMEGNESSTRYTSVHGGGHVMEME</sequence>
<organism evidence="1 2">
    <name type="scientific">Vigna unguiculata</name>
    <name type="common">Cowpea</name>
    <dbReference type="NCBI Taxonomy" id="3917"/>
    <lineage>
        <taxon>Eukaryota</taxon>
        <taxon>Viridiplantae</taxon>
        <taxon>Streptophyta</taxon>
        <taxon>Embryophyta</taxon>
        <taxon>Tracheophyta</taxon>
        <taxon>Spermatophyta</taxon>
        <taxon>Magnoliopsida</taxon>
        <taxon>eudicotyledons</taxon>
        <taxon>Gunneridae</taxon>
        <taxon>Pentapetalae</taxon>
        <taxon>rosids</taxon>
        <taxon>fabids</taxon>
        <taxon>Fabales</taxon>
        <taxon>Fabaceae</taxon>
        <taxon>Papilionoideae</taxon>
        <taxon>50 kb inversion clade</taxon>
        <taxon>NPAAA clade</taxon>
        <taxon>indigoferoid/millettioid clade</taxon>
        <taxon>Phaseoleae</taxon>
        <taxon>Vigna</taxon>
    </lineage>
</organism>
<proteinExistence type="predicted"/>
<gene>
    <name evidence="1" type="ORF">DEO72_LG8g2556</name>
</gene>
<dbReference type="EMBL" id="CP039352">
    <property type="protein sequence ID" value="QCE04520.1"/>
    <property type="molecule type" value="Genomic_DNA"/>
</dbReference>
<name>A0A4D6MSM9_VIGUN</name>
<dbReference type="AlphaFoldDB" id="A0A4D6MSM9"/>
<evidence type="ECO:0000313" key="2">
    <source>
        <dbReference type="Proteomes" id="UP000501690"/>
    </source>
</evidence>
<evidence type="ECO:0000313" key="1">
    <source>
        <dbReference type="EMBL" id="QCE04520.1"/>
    </source>
</evidence>